<dbReference type="Pfam" id="PF00543">
    <property type="entry name" value="P-II"/>
    <property type="match status" value="1"/>
</dbReference>
<dbReference type="InterPro" id="IPR015867">
    <property type="entry name" value="N-reg_PII/ATP_PRibTrfase_C"/>
</dbReference>
<sequence length="112" mass="11948">MKLITAVIKPTKLETVANALEAAGFPGLTAAEVQGRGTQAGRTEYYRGQAVNVKFRTKIRIELVVADEQLDQALAVLAESARTGSIGDGKVWVTDVSHVLRVRTGETGPEAL</sequence>
<dbReference type="Gene3D" id="3.30.70.120">
    <property type="match status" value="1"/>
</dbReference>
<name>A0A7J5B9M1_9MICO</name>
<comment type="caution">
    <text evidence="2">The sequence shown here is derived from an EMBL/GenBank/DDBJ whole genome shotgun (WGS) entry which is preliminary data.</text>
</comment>
<dbReference type="PROSITE" id="PS00638">
    <property type="entry name" value="PII_GLNB_CTER"/>
    <property type="match status" value="1"/>
</dbReference>
<dbReference type="EMBL" id="WBKB01000006">
    <property type="protein sequence ID" value="KAB1642288.1"/>
    <property type="molecule type" value="Genomic_DNA"/>
</dbReference>
<protein>
    <submittedName>
        <fullName evidence="2">P-II family nitrogen regulator</fullName>
    </submittedName>
</protein>
<dbReference type="GO" id="GO:0005524">
    <property type="term" value="F:ATP binding"/>
    <property type="evidence" value="ECO:0007669"/>
    <property type="project" value="TreeGrafter"/>
</dbReference>
<reference evidence="2 3" key="1">
    <citation type="submission" date="2019-09" db="EMBL/GenBank/DDBJ databases">
        <title>Phylogeny of genus Pseudoclavibacter and closely related genus.</title>
        <authorList>
            <person name="Li Y."/>
        </authorList>
    </citation>
    <scope>NUCLEOTIDE SEQUENCE [LARGE SCALE GENOMIC DNA]</scope>
    <source>
        <strain evidence="2 3">KCTC 13959</strain>
    </source>
</reference>
<dbReference type="PROSITE" id="PS51343">
    <property type="entry name" value="PII_GLNB_DOM"/>
    <property type="match status" value="1"/>
</dbReference>
<dbReference type="OrthoDB" id="9802729at2"/>
<dbReference type="GO" id="GO:0005829">
    <property type="term" value="C:cytosol"/>
    <property type="evidence" value="ECO:0007669"/>
    <property type="project" value="TreeGrafter"/>
</dbReference>
<dbReference type="SMART" id="SM00938">
    <property type="entry name" value="P-II"/>
    <property type="match status" value="1"/>
</dbReference>
<evidence type="ECO:0000313" key="2">
    <source>
        <dbReference type="EMBL" id="KAB1642288.1"/>
    </source>
</evidence>
<dbReference type="PANTHER" id="PTHR30115">
    <property type="entry name" value="NITROGEN REGULATORY PROTEIN P-II"/>
    <property type="match status" value="1"/>
</dbReference>
<dbReference type="InterPro" id="IPR011322">
    <property type="entry name" value="N-reg_PII-like_a/b"/>
</dbReference>
<organism evidence="2 3">
    <name type="scientific">Gulosibacter chungangensis</name>
    <dbReference type="NCBI Taxonomy" id="979746"/>
    <lineage>
        <taxon>Bacteria</taxon>
        <taxon>Bacillati</taxon>
        <taxon>Actinomycetota</taxon>
        <taxon>Actinomycetes</taxon>
        <taxon>Micrococcales</taxon>
        <taxon>Microbacteriaceae</taxon>
        <taxon>Gulosibacter</taxon>
    </lineage>
</organism>
<dbReference type="GO" id="GO:0006808">
    <property type="term" value="P:regulation of nitrogen utilization"/>
    <property type="evidence" value="ECO:0007669"/>
    <property type="project" value="InterPro"/>
</dbReference>
<evidence type="ECO:0000256" key="1">
    <source>
        <dbReference type="RuleBase" id="RU003936"/>
    </source>
</evidence>
<comment type="similarity">
    <text evidence="1">Belongs to the P(II) protein family.</text>
</comment>
<dbReference type="InterPro" id="IPR002187">
    <property type="entry name" value="N-reg_PII"/>
</dbReference>
<evidence type="ECO:0000313" key="3">
    <source>
        <dbReference type="Proteomes" id="UP000433493"/>
    </source>
</evidence>
<dbReference type="PRINTS" id="PR00340">
    <property type="entry name" value="PIIGLNB"/>
</dbReference>
<dbReference type="AlphaFoldDB" id="A0A7J5B9M1"/>
<dbReference type="PANTHER" id="PTHR30115:SF11">
    <property type="entry name" value="NITROGEN REGULATORY PROTEIN P-II HOMOLOG"/>
    <property type="match status" value="1"/>
</dbReference>
<dbReference type="SUPFAM" id="SSF54913">
    <property type="entry name" value="GlnB-like"/>
    <property type="match status" value="1"/>
</dbReference>
<accession>A0A7J5B9M1</accession>
<gene>
    <name evidence="2" type="ORF">F8O05_10740</name>
</gene>
<keyword evidence="3" id="KW-1185">Reference proteome</keyword>
<proteinExistence type="inferred from homology"/>
<dbReference type="Proteomes" id="UP000433493">
    <property type="component" value="Unassembled WGS sequence"/>
</dbReference>
<dbReference type="RefSeq" id="WP_158052743.1">
    <property type="nucleotide sequence ID" value="NZ_WBKB01000006.1"/>
</dbReference>
<dbReference type="GO" id="GO:0030234">
    <property type="term" value="F:enzyme regulator activity"/>
    <property type="evidence" value="ECO:0007669"/>
    <property type="project" value="InterPro"/>
</dbReference>
<dbReference type="InterPro" id="IPR017918">
    <property type="entry name" value="N-reg_PII_CS"/>
</dbReference>